<keyword evidence="2" id="KW-1185">Reference proteome</keyword>
<evidence type="ECO:0000313" key="1">
    <source>
        <dbReference type="EMBL" id="CAG8746606.1"/>
    </source>
</evidence>
<proteinExistence type="predicted"/>
<evidence type="ECO:0000313" key="2">
    <source>
        <dbReference type="Proteomes" id="UP000789901"/>
    </source>
</evidence>
<dbReference type="Gene3D" id="1.10.510.10">
    <property type="entry name" value="Transferase(Phosphotransferase) domain 1"/>
    <property type="match status" value="1"/>
</dbReference>
<protein>
    <submittedName>
        <fullName evidence="1">11842_t:CDS:1</fullName>
    </submittedName>
</protein>
<dbReference type="EMBL" id="CAJVQB010011294">
    <property type="protein sequence ID" value="CAG8746606.1"/>
    <property type="molecule type" value="Genomic_DNA"/>
</dbReference>
<organism evidence="1 2">
    <name type="scientific">Gigaspora margarita</name>
    <dbReference type="NCBI Taxonomy" id="4874"/>
    <lineage>
        <taxon>Eukaryota</taxon>
        <taxon>Fungi</taxon>
        <taxon>Fungi incertae sedis</taxon>
        <taxon>Mucoromycota</taxon>
        <taxon>Glomeromycotina</taxon>
        <taxon>Glomeromycetes</taxon>
        <taxon>Diversisporales</taxon>
        <taxon>Gigasporaceae</taxon>
        <taxon>Gigaspora</taxon>
    </lineage>
</organism>
<gene>
    <name evidence="1" type="ORF">GMARGA_LOCUS15945</name>
</gene>
<name>A0ABN7V9C0_GIGMA</name>
<reference evidence="1 2" key="1">
    <citation type="submission" date="2021-06" db="EMBL/GenBank/DDBJ databases">
        <authorList>
            <person name="Kallberg Y."/>
            <person name="Tangrot J."/>
            <person name="Rosling A."/>
        </authorList>
    </citation>
    <scope>NUCLEOTIDE SEQUENCE [LARGE SCALE GENOMIC DNA]</scope>
    <source>
        <strain evidence="1 2">120-4 pot B 10/14</strain>
    </source>
</reference>
<sequence>MKALKRAQDIIEKSNDWNYITYAIQNDEFLNQYEKIFVLAILEKTYIKDQKRNEVLWHAGMRIKVLLDSNTYNTAEEKESFKREIIQNDETLTQEEKGLLVNSFHERQCEFCKNFTDNFKYCEHCIQNYLRENFCNWTSEDESIDELIQLCQQKTLRPNSVIEWISFKQFKNVIYRTSGVIMVFANIGDFGFSQFGENSKREIYGNLPYIAPEILRKCPYTTKHNNLLILDILKGIKPGLVKEPRWYVSIMKRCWMLFQKTDQLLMKFMKKYLRNYTNQTNDIKDSNLCENVFAQSNKQLFKKSQKEQEAYDIQQQTVFNSKDISTDMSFKIDLEELNIDVIN</sequence>
<dbReference type="InterPro" id="IPR011009">
    <property type="entry name" value="Kinase-like_dom_sf"/>
</dbReference>
<dbReference type="SUPFAM" id="SSF56112">
    <property type="entry name" value="Protein kinase-like (PK-like)"/>
    <property type="match status" value="1"/>
</dbReference>
<dbReference type="Proteomes" id="UP000789901">
    <property type="component" value="Unassembled WGS sequence"/>
</dbReference>
<comment type="caution">
    <text evidence="1">The sequence shown here is derived from an EMBL/GenBank/DDBJ whole genome shotgun (WGS) entry which is preliminary data.</text>
</comment>
<accession>A0ABN7V9C0</accession>